<dbReference type="RefSeq" id="WP_094852416.1">
    <property type="nucleotide sequence ID" value="NZ_NEVM01000001.1"/>
</dbReference>
<keyword evidence="5" id="KW-1185">Reference proteome</keyword>
<dbReference type="Gene3D" id="3.40.50.1000">
    <property type="entry name" value="HAD superfamily/HAD-like"/>
    <property type="match status" value="1"/>
</dbReference>
<dbReference type="Proteomes" id="UP000216020">
    <property type="component" value="Unassembled WGS sequence"/>
</dbReference>
<sequence>MQNEDAAGAPVKALVFDTFGTVVNWRDSVIHELRDLGRRKGLDADWVAMADAWRAGYAPGMDTVRQGKRPWTSVDVLHRERLEVLLDQFQVQGLTEAEKDHLNRVWHRLDPWPDSVAGLRRLKSKYIISTFSNGSVPCLVNMAKHGGLPWDCVFSSDIVQHYKPDPEMYQGVARFLGLPTSQVMVVAAHNNDLRHARANGLRTGYIHRPTEYGPNQSKDLRAEETWDRIASDIGDFASQMGV</sequence>
<evidence type="ECO:0000256" key="1">
    <source>
        <dbReference type="ARBA" id="ARBA00008106"/>
    </source>
</evidence>
<dbReference type="PRINTS" id="PR00413">
    <property type="entry name" value="HADHALOGNASE"/>
</dbReference>
<dbReference type="Gene3D" id="1.10.150.240">
    <property type="entry name" value="Putative phosphatase, domain 2"/>
    <property type="match status" value="1"/>
</dbReference>
<dbReference type="SUPFAM" id="SSF56784">
    <property type="entry name" value="HAD-like"/>
    <property type="match status" value="1"/>
</dbReference>
<name>A0A261SPU9_9BORD</name>
<dbReference type="PANTHER" id="PTHR43316:SF3">
    <property type="entry name" value="HALOACID DEHALOGENASE, TYPE II (AFU_ORTHOLOGUE AFUA_2G07750)-RELATED"/>
    <property type="match status" value="1"/>
</dbReference>
<evidence type="ECO:0000313" key="4">
    <source>
        <dbReference type="EMBL" id="OZI38323.1"/>
    </source>
</evidence>
<dbReference type="InterPro" id="IPR006328">
    <property type="entry name" value="2-HAD"/>
</dbReference>
<evidence type="ECO:0000256" key="3">
    <source>
        <dbReference type="RuleBase" id="RU368077"/>
    </source>
</evidence>
<dbReference type="PANTHER" id="PTHR43316">
    <property type="entry name" value="HYDROLASE, HALOACID DELAHOGENASE-RELATED"/>
    <property type="match status" value="1"/>
</dbReference>
<reference evidence="5" key="1">
    <citation type="submission" date="2017-05" db="EMBL/GenBank/DDBJ databases">
        <title>Complete and WGS of Bordetella genogroups.</title>
        <authorList>
            <person name="Spilker T."/>
            <person name="Lipuma J."/>
        </authorList>
    </citation>
    <scope>NUCLEOTIDE SEQUENCE [LARGE SCALE GENOMIC DNA]</scope>
    <source>
        <strain evidence="5">AU16122</strain>
    </source>
</reference>
<dbReference type="NCBIfam" id="TIGR01493">
    <property type="entry name" value="HAD-SF-IA-v2"/>
    <property type="match status" value="1"/>
</dbReference>
<dbReference type="InterPro" id="IPR006439">
    <property type="entry name" value="HAD-SF_hydro_IA"/>
</dbReference>
<proteinExistence type="inferred from homology"/>
<dbReference type="AlphaFoldDB" id="A0A261SPU9"/>
<keyword evidence="2 3" id="KW-0378">Hydrolase</keyword>
<comment type="function">
    <text evidence="3">Catalyzes the hydrolytic dehalogenation of small (S)-2-haloalkanoic acids to yield the corresponding (R)-2-hydroxyalkanoic acids.</text>
</comment>
<gene>
    <name evidence="4" type="ORF">CAL29_08365</name>
</gene>
<comment type="similarity">
    <text evidence="1 3">Belongs to the HAD-like hydrolase superfamily. S-2-haloalkanoic acid dehalogenase family.</text>
</comment>
<evidence type="ECO:0000313" key="5">
    <source>
        <dbReference type="Proteomes" id="UP000216020"/>
    </source>
</evidence>
<dbReference type="InterPro" id="IPR023198">
    <property type="entry name" value="PGP-like_dom2"/>
</dbReference>
<dbReference type="OrthoDB" id="9785638at2"/>
<organism evidence="4 5">
    <name type="scientific">Bordetella genomosp. 10</name>
    <dbReference type="NCBI Taxonomy" id="1416804"/>
    <lineage>
        <taxon>Bacteria</taxon>
        <taxon>Pseudomonadati</taxon>
        <taxon>Pseudomonadota</taxon>
        <taxon>Betaproteobacteria</taxon>
        <taxon>Burkholderiales</taxon>
        <taxon>Alcaligenaceae</taxon>
        <taxon>Bordetella</taxon>
    </lineage>
</organism>
<dbReference type="InterPro" id="IPR036412">
    <property type="entry name" value="HAD-like_sf"/>
</dbReference>
<comment type="catalytic activity">
    <reaction evidence="3">
        <text>an (S)-2-haloacid + H2O = a (2R)-2-hydroxycarboxylate + a halide anion + H(+)</text>
        <dbReference type="Rhea" id="RHEA:11192"/>
        <dbReference type="ChEBI" id="CHEBI:15377"/>
        <dbReference type="ChEBI" id="CHEBI:15378"/>
        <dbReference type="ChEBI" id="CHEBI:16042"/>
        <dbReference type="ChEBI" id="CHEBI:58314"/>
        <dbReference type="ChEBI" id="CHEBI:137405"/>
        <dbReference type="EC" id="3.8.1.2"/>
    </reaction>
</comment>
<dbReference type="GO" id="GO:0018784">
    <property type="term" value="F:(S)-2-haloacid dehalogenase activity"/>
    <property type="evidence" value="ECO:0007669"/>
    <property type="project" value="UniProtKB-UniRule"/>
</dbReference>
<protein>
    <recommendedName>
        <fullName evidence="3">(S)-2-haloacid dehalogenase</fullName>
        <ecNumber evidence="3">3.8.1.2</ecNumber>
    </recommendedName>
    <alternativeName>
        <fullName evidence="3">2-haloalkanoic acid dehalogenase</fullName>
    </alternativeName>
    <alternativeName>
        <fullName evidence="3">Halocarboxylic acid halidohydrolase</fullName>
    </alternativeName>
    <alternativeName>
        <fullName evidence="3">L-2-haloacid dehalogenase</fullName>
    </alternativeName>
</protein>
<dbReference type="NCBIfam" id="TIGR01428">
    <property type="entry name" value="HAD_type_II"/>
    <property type="match status" value="1"/>
</dbReference>
<dbReference type="InterPro" id="IPR023214">
    <property type="entry name" value="HAD_sf"/>
</dbReference>
<accession>A0A261SPU9</accession>
<dbReference type="EMBL" id="NEVM01000001">
    <property type="protein sequence ID" value="OZI38323.1"/>
    <property type="molecule type" value="Genomic_DNA"/>
</dbReference>
<evidence type="ECO:0000256" key="2">
    <source>
        <dbReference type="ARBA" id="ARBA00022801"/>
    </source>
</evidence>
<comment type="caution">
    <text evidence="4">The sequence shown here is derived from an EMBL/GenBank/DDBJ whole genome shotgun (WGS) entry which is preliminary data.</text>
</comment>
<dbReference type="InterPro" id="IPR051540">
    <property type="entry name" value="S-2-haloacid_dehalogenase"/>
</dbReference>
<dbReference type="CDD" id="cd02588">
    <property type="entry name" value="HAD_L2-DEX"/>
    <property type="match status" value="1"/>
</dbReference>
<dbReference type="Pfam" id="PF00702">
    <property type="entry name" value="Hydrolase"/>
    <property type="match status" value="1"/>
</dbReference>
<dbReference type="EC" id="3.8.1.2" evidence="3"/>